<dbReference type="Proteomes" id="UP001159427">
    <property type="component" value="Unassembled WGS sequence"/>
</dbReference>
<accession>A0ABN8R8E5</accession>
<evidence type="ECO:0000313" key="2">
    <source>
        <dbReference type="EMBL" id="CAH3175645.1"/>
    </source>
</evidence>
<comment type="caution">
    <text evidence="2">The sequence shown here is derived from an EMBL/GenBank/DDBJ whole genome shotgun (WGS) entry which is preliminary data.</text>
</comment>
<name>A0ABN8R8E5_9CNID</name>
<feature type="compositionally biased region" description="Basic and acidic residues" evidence="1">
    <location>
        <begin position="91"/>
        <end position="106"/>
    </location>
</feature>
<protein>
    <submittedName>
        <fullName evidence="2">Uncharacterized protein</fullName>
    </submittedName>
</protein>
<keyword evidence="3" id="KW-1185">Reference proteome</keyword>
<reference evidence="2 3" key="1">
    <citation type="submission" date="2022-05" db="EMBL/GenBank/DDBJ databases">
        <authorList>
            <consortium name="Genoscope - CEA"/>
            <person name="William W."/>
        </authorList>
    </citation>
    <scope>NUCLEOTIDE SEQUENCE [LARGE SCALE GENOMIC DNA]</scope>
</reference>
<feature type="region of interest" description="Disordered" evidence="1">
    <location>
        <begin position="75"/>
        <end position="106"/>
    </location>
</feature>
<gene>
    <name evidence="2" type="ORF">PEVE_00010244</name>
</gene>
<sequence>MDTVKTVDGQSQRRWSSLAFEEVKRSWAIFDHGVFGNLCVINGSGGEPLHQLNIANEWYRGNGMLTIDRAANWETNSSAASKPPRIHGRKDRVQEKTELKTDHVGN</sequence>
<evidence type="ECO:0000313" key="3">
    <source>
        <dbReference type="Proteomes" id="UP001159427"/>
    </source>
</evidence>
<evidence type="ECO:0000256" key="1">
    <source>
        <dbReference type="SAM" id="MobiDB-lite"/>
    </source>
</evidence>
<organism evidence="2 3">
    <name type="scientific">Porites evermanni</name>
    <dbReference type="NCBI Taxonomy" id="104178"/>
    <lineage>
        <taxon>Eukaryota</taxon>
        <taxon>Metazoa</taxon>
        <taxon>Cnidaria</taxon>
        <taxon>Anthozoa</taxon>
        <taxon>Hexacorallia</taxon>
        <taxon>Scleractinia</taxon>
        <taxon>Fungiina</taxon>
        <taxon>Poritidae</taxon>
        <taxon>Porites</taxon>
    </lineage>
</organism>
<proteinExistence type="predicted"/>
<dbReference type="EMBL" id="CALNXI010001718">
    <property type="protein sequence ID" value="CAH3175645.1"/>
    <property type="molecule type" value="Genomic_DNA"/>
</dbReference>